<gene>
    <name evidence="1" type="ORF">EVAR_57159_1</name>
</gene>
<organism evidence="1 2">
    <name type="scientific">Eumeta variegata</name>
    <name type="common">Bagworm moth</name>
    <name type="synonym">Eumeta japonica</name>
    <dbReference type="NCBI Taxonomy" id="151549"/>
    <lineage>
        <taxon>Eukaryota</taxon>
        <taxon>Metazoa</taxon>
        <taxon>Ecdysozoa</taxon>
        <taxon>Arthropoda</taxon>
        <taxon>Hexapoda</taxon>
        <taxon>Insecta</taxon>
        <taxon>Pterygota</taxon>
        <taxon>Neoptera</taxon>
        <taxon>Endopterygota</taxon>
        <taxon>Lepidoptera</taxon>
        <taxon>Glossata</taxon>
        <taxon>Ditrysia</taxon>
        <taxon>Tineoidea</taxon>
        <taxon>Psychidae</taxon>
        <taxon>Oiketicinae</taxon>
        <taxon>Eumeta</taxon>
    </lineage>
</organism>
<dbReference type="AlphaFoldDB" id="A0A4C1YQ63"/>
<dbReference type="Proteomes" id="UP000299102">
    <property type="component" value="Unassembled WGS sequence"/>
</dbReference>
<keyword evidence="2" id="KW-1185">Reference proteome</keyword>
<proteinExistence type="predicted"/>
<evidence type="ECO:0000313" key="1">
    <source>
        <dbReference type="EMBL" id="GBP78591.1"/>
    </source>
</evidence>
<protein>
    <submittedName>
        <fullName evidence="1">Uncharacterized protein</fullName>
    </submittedName>
</protein>
<dbReference type="EMBL" id="BGZK01001375">
    <property type="protein sequence ID" value="GBP78591.1"/>
    <property type="molecule type" value="Genomic_DNA"/>
</dbReference>
<accession>A0A4C1YQ63</accession>
<comment type="caution">
    <text evidence="1">The sequence shown here is derived from an EMBL/GenBank/DDBJ whole genome shotgun (WGS) entry which is preliminary data.</text>
</comment>
<sequence length="117" mass="13013">MGIHIGITRNAPANEHVAHTKKRLHIQPVLLLRAKKAITDASMEELLKRKNLVTLSTWNGFEESRIRPKESVATKKSSSVSPQKPSFYAIFATDCKARFNLDSNWTPSISVPGQAAM</sequence>
<name>A0A4C1YQ63_EUMVA</name>
<evidence type="ECO:0000313" key="2">
    <source>
        <dbReference type="Proteomes" id="UP000299102"/>
    </source>
</evidence>
<reference evidence="1 2" key="1">
    <citation type="journal article" date="2019" name="Commun. Biol.">
        <title>The bagworm genome reveals a unique fibroin gene that provides high tensile strength.</title>
        <authorList>
            <person name="Kono N."/>
            <person name="Nakamura H."/>
            <person name="Ohtoshi R."/>
            <person name="Tomita M."/>
            <person name="Numata K."/>
            <person name="Arakawa K."/>
        </authorList>
    </citation>
    <scope>NUCLEOTIDE SEQUENCE [LARGE SCALE GENOMIC DNA]</scope>
</reference>